<dbReference type="NCBIfam" id="TIGR04255">
    <property type="entry name" value="sporadTIGR04255"/>
    <property type="match status" value="1"/>
</dbReference>
<accession>A0A845U6N4</accession>
<comment type="caution">
    <text evidence="1">The sequence shown here is derived from an EMBL/GenBank/DDBJ whole genome shotgun (WGS) entry which is preliminary data.</text>
</comment>
<reference evidence="1" key="1">
    <citation type="submission" date="2019-11" db="EMBL/GenBank/DDBJ databases">
        <title>Acidithiobacillus ferrianus sp. nov.: a facultatively anaerobic and extremely acidophilic chemolithoautotroph.</title>
        <authorList>
            <person name="Norris P.R."/>
            <person name="Falagan C."/>
            <person name="Moya-Beltran A."/>
            <person name="Castro M."/>
            <person name="Quatrini R."/>
            <person name="Johnson D.B."/>
        </authorList>
    </citation>
    <scope>NUCLEOTIDE SEQUENCE [LARGE SCALE GENOMIC DNA]</scope>
    <source>
        <strain evidence="1">MG</strain>
    </source>
</reference>
<sequence length="167" mass="19297">MTQLVVLWPSSFIVSQLAPYQGWEHFFERFARDWSALKRVTGFREISRVGVRYINRVDIPAKEPIVEYERFLNIYPKIPDSLQPTSSYALQAAVELKEIDCLLRLNSAPVPSPLLQYASFLIDQDISRQANAPQTDNEIHELLQKIHVVKNAVFEACITAKTREFFQ</sequence>
<gene>
    <name evidence="1" type="ORF">GL267_03965</name>
</gene>
<evidence type="ECO:0000313" key="1">
    <source>
        <dbReference type="EMBL" id="NDU41829.1"/>
    </source>
</evidence>
<dbReference type="InterPro" id="IPR026349">
    <property type="entry name" value="CHP04255"/>
</dbReference>
<organism evidence="1">
    <name type="scientific">Acidithiobacillus ferrianus</name>
    <dbReference type="NCBI Taxonomy" id="2678518"/>
    <lineage>
        <taxon>Bacteria</taxon>
        <taxon>Pseudomonadati</taxon>
        <taxon>Pseudomonadota</taxon>
        <taxon>Acidithiobacillia</taxon>
        <taxon>Acidithiobacillales</taxon>
        <taxon>Acidithiobacillaceae</taxon>
        <taxon>Acidithiobacillus</taxon>
    </lineage>
</organism>
<protein>
    <submittedName>
        <fullName evidence="1">TIGR04255 family protein</fullName>
    </submittedName>
</protein>
<dbReference type="AlphaFoldDB" id="A0A845U6N4"/>
<name>A0A845U6N4_9PROT</name>
<proteinExistence type="predicted"/>
<dbReference type="EMBL" id="WNJL01000016">
    <property type="protein sequence ID" value="NDU41829.1"/>
    <property type="molecule type" value="Genomic_DNA"/>
</dbReference>